<keyword evidence="3" id="KW-0808">Transferase</keyword>
<comment type="caution">
    <text evidence="6">The sequence shown here is derived from an EMBL/GenBank/DDBJ whole genome shotgun (WGS) entry which is preliminary data.</text>
</comment>
<evidence type="ECO:0000259" key="5">
    <source>
        <dbReference type="Pfam" id="PF00551"/>
    </source>
</evidence>
<keyword evidence="4" id="KW-0658">Purine biosynthesis</keyword>
<dbReference type="Gene3D" id="3.40.50.170">
    <property type="entry name" value="Formyl transferase, N-terminal domain"/>
    <property type="match status" value="1"/>
</dbReference>
<evidence type="ECO:0000313" key="6">
    <source>
        <dbReference type="EMBL" id="OGE83963.1"/>
    </source>
</evidence>
<dbReference type="SUPFAM" id="SSF53328">
    <property type="entry name" value="Formyltransferase"/>
    <property type="match status" value="1"/>
</dbReference>
<reference evidence="6 7" key="1">
    <citation type="journal article" date="2016" name="Nat. Commun.">
        <title>Thousands of microbial genomes shed light on interconnected biogeochemical processes in an aquifer system.</title>
        <authorList>
            <person name="Anantharaman K."/>
            <person name="Brown C.T."/>
            <person name="Hug L.A."/>
            <person name="Sharon I."/>
            <person name="Castelle C.J."/>
            <person name="Probst A.J."/>
            <person name="Thomas B.C."/>
            <person name="Singh A."/>
            <person name="Wilkins M.J."/>
            <person name="Karaoz U."/>
            <person name="Brodie E.L."/>
            <person name="Williams K.H."/>
            <person name="Hubbard S.S."/>
            <person name="Banfield J.F."/>
        </authorList>
    </citation>
    <scope>NUCLEOTIDE SEQUENCE [LARGE SCALE GENOMIC DNA]</scope>
</reference>
<dbReference type="AlphaFoldDB" id="A0A1F5P269"/>
<dbReference type="PANTHER" id="PTHR43369:SF2">
    <property type="entry name" value="PHOSPHORIBOSYLGLYCINAMIDE FORMYLTRANSFERASE"/>
    <property type="match status" value="1"/>
</dbReference>
<evidence type="ECO:0000256" key="2">
    <source>
        <dbReference type="ARBA" id="ARBA00012254"/>
    </source>
</evidence>
<evidence type="ECO:0000313" key="7">
    <source>
        <dbReference type="Proteomes" id="UP000176339"/>
    </source>
</evidence>
<dbReference type="GO" id="GO:0005737">
    <property type="term" value="C:cytoplasm"/>
    <property type="evidence" value="ECO:0007669"/>
    <property type="project" value="TreeGrafter"/>
</dbReference>
<dbReference type="InterPro" id="IPR036477">
    <property type="entry name" value="Formyl_transf_N_sf"/>
</dbReference>
<accession>A0A1F5P269</accession>
<evidence type="ECO:0000256" key="3">
    <source>
        <dbReference type="ARBA" id="ARBA00022679"/>
    </source>
</evidence>
<sequence>MKRWASFVSGGGTTTAAIFDAIIDGRLRGIKPTLLVASKAGIGAIEKVRERISVYGKQFDMTEDDIVVAERRELGDKAWTDKLYSACFERGVDVITQNGWLPKTPEDVIRVVNGNIFNQHPGPLDPGYELDFGGGGALGMYGRRVHCARLLFARRTEGNEWTEATCHMVTPEIDKGSIVLLRNVEIFSDDTVDSLQQRVLHVEHQVQIDALQSFAQDLVPGGYHRAERLVKPHEITTLIECKAVAVDLYPNG</sequence>
<dbReference type="InterPro" id="IPR002376">
    <property type="entry name" value="Formyl_transf_N"/>
</dbReference>
<name>A0A1F5P269_9BACT</name>
<proteinExistence type="predicted"/>
<protein>
    <recommendedName>
        <fullName evidence="2">phosphoribosylglycinamide formyltransferase 1</fullName>
        <ecNumber evidence="2">2.1.2.2</ecNumber>
    </recommendedName>
</protein>
<dbReference type="PANTHER" id="PTHR43369">
    <property type="entry name" value="PHOSPHORIBOSYLGLYCINAMIDE FORMYLTRANSFERASE"/>
    <property type="match status" value="1"/>
</dbReference>
<feature type="domain" description="Formyl transferase N-terminal" evidence="5">
    <location>
        <begin position="3"/>
        <end position="211"/>
    </location>
</feature>
<dbReference type="GO" id="GO:0004644">
    <property type="term" value="F:phosphoribosylglycinamide formyltransferase activity"/>
    <property type="evidence" value="ECO:0007669"/>
    <property type="project" value="UniProtKB-EC"/>
</dbReference>
<evidence type="ECO:0000256" key="1">
    <source>
        <dbReference type="ARBA" id="ARBA00005054"/>
    </source>
</evidence>
<dbReference type="GO" id="GO:0006189">
    <property type="term" value="P:'de novo' IMP biosynthetic process"/>
    <property type="evidence" value="ECO:0007669"/>
    <property type="project" value="TreeGrafter"/>
</dbReference>
<dbReference type="EMBL" id="MFEN01000032">
    <property type="protein sequence ID" value="OGE83963.1"/>
    <property type="molecule type" value="Genomic_DNA"/>
</dbReference>
<dbReference type="Proteomes" id="UP000176339">
    <property type="component" value="Unassembled WGS sequence"/>
</dbReference>
<evidence type="ECO:0000256" key="4">
    <source>
        <dbReference type="ARBA" id="ARBA00022755"/>
    </source>
</evidence>
<organism evidence="6 7">
    <name type="scientific">Candidatus Doudnabacteria bacterium RIFCSPHIGHO2_01_FULL_49_9</name>
    <dbReference type="NCBI Taxonomy" id="1817827"/>
    <lineage>
        <taxon>Bacteria</taxon>
        <taxon>Candidatus Doudnaibacteriota</taxon>
    </lineage>
</organism>
<dbReference type="EC" id="2.1.2.2" evidence="2"/>
<dbReference type="Pfam" id="PF00551">
    <property type="entry name" value="Formyl_trans_N"/>
    <property type="match status" value="1"/>
</dbReference>
<gene>
    <name evidence="6" type="ORF">A2846_00250</name>
</gene>
<comment type="pathway">
    <text evidence="1">Purine metabolism; IMP biosynthesis via de novo pathway; N(2)-formyl-N(1)-(5-phospho-D-ribosyl)glycinamide from N(1)-(5-phospho-D-ribosyl)glycinamide (10-formyl THF route): step 1/1.</text>
</comment>